<evidence type="ECO:0000313" key="2">
    <source>
        <dbReference type="EMBL" id="PIC37064.1"/>
    </source>
</evidence>
<dbReference type="AlphaFoldDB" id="A0A2G5UC21"/>
<keyword evidence="1" id="KW-1133">Transmembrane helix</keyword>
<evidence type="ECO:0000313" key="3">
    <source>
        <dbReference type="Proteomes" id="UP000230233"/>
    </source>
</evidence>
<dbReference type="Proteomes" id="UP000230233">
    <property type="component" value="Chromosome IV"/>
</dbReference>
<proteinExistence type="predicted"/>
<organism evidence="2 3">
    <name type="scientific">Caenorhabditis nigoni</name>
    <dbReference type="NCBI Taxonomy" id="1611254"/>
    <lineage>
        <taxon>Eukaryota</taxon>
        <taxon>Metazoa</taxon>
        <taxon>Ecdysozoa</taxon>
        <taxon>Nematoda</taxon>
        <taxon>Chromadorea</taxon>
        <taxon>Rhabditida</taxon>
        <taxon>Rhabditina</taxon>
        <taxon>Rhabditomorpha</taxon>
        <taxon>Rhabditoidea</taxon>
        <taxon>Rhabditidae</taxon>
        <taxon>Peloderinae</taxon>
        <taxon>Caenorhabditis</taxon>
    </lineage>
</organism>
<evidence type="ECO:0008006" key="4">
    <source>
        <dbReference type="Google" id="ProtNLM"/>
    </source>
</evidence>
<keyword evidence="3" id="KW-1185">Reference proteome</keyword>
<reference evidence="3" key="1">
    <citation type="submission" date="2017-10" db="EMBL/GenBank/DDBJ databases">
        <title>Rapid genome shrinkage in a self-fertile nematode reveals novel sperm competition proteins.</title>
        <authorList>
            <person name="Yin D."/>
            <person name="Schwarz E.M."/>
            <person name="Thomas C.G."/>
            <person name="Felde R.L."/>
            <person name="Korf I.F."/>
            <person name="Cutter A.D."/>
            <person name="Schartner C.M."/>
            <person name="Ralston E.J."/>
            <person name="Meyer B.J."/>
            <person name="Haag E.S."/>
        </authorList>
    </citation>
    <scope>NUCLEOTIDE SEQUENCE [LARGE SCALE GENOMIC DNA]</scope>
    <source>
        <strain evidence="3">JU1422</strain>
    </source>
</reference>
<gene>
    <name evidence="2" type="primary">Cni-W09G12.10</name>
    <name evidence="2" type="synonym">Cnig_chr_IV.g15832</name>
    <name evidence="2" type="ORF">B9Z55_015832</name>
</gene>
<dbReference type="OrthoDB" id="5855915at2759"/>
<evidence type="ECO:0000256" key="1">
    <source>
        <dbReference type="SAM" id="Phobius"/>
    </source>
</evidence>
<comment type="caution">
    <text evidence="2">The sequence shown here is derived from an EMBL/GenBank/DDBJ whole genome shotgun (WGS) entry which is preliminary data.</text>
</comment>
<feature type="transmembrane region" description="Helical" evidence="1">
    <location>
        <begin position="34"/>
        <end position="51"/>
    </location>
</feature>
<dbReference type="EMBL" id="PDUG01000004">
    <property type="protein sequence ID" value="PIC37064.1"/>
    <property type="molecule type" value="Genomic_DNA"/>
</dbReference>
<keyword evidence="1" id="KW-0472">Membrane</keyword>
<keyword evidence="1" id="KW-0812">Transmembrane</keyword>
<feature type="transmembrane region" description="Helical" evidence="1">
    <location>
        <begin position="57"/>
        <end position="85"/>
    </location>
</feature>
<accession>A0A2G5UC21</accession>
<protein>
    <recommendedName>
        <fullName evidence="4">Transmembrane protein</fullName>
    </recommendedName>
</protein>
<name>A0A2G5UC21_9PELO</name>
<sequence length="111" mass="12256">MSSSAKIYSVESAASGMDKNVAAYRATPLSTRQIFAATVTLSIFSFLYLVFAQKHALLFYIMTGLIGVYILFVYASGIGAVLYMVAREYPENEFDCKSSSSSSRELEESKF</sequence>